<dbReference type="Proteomes" id="UP000198597">
    <property type="component" value="Unassembled WGS sequence"/>
</dbReference>
<proteinExistence type="inferred from homology"/>
<dbReference type="STRING" id="94869.SAMN04488529_101126"/>
<evidence type="ECO:0000256" key="4">
    <source>
        <dbReference type="ARBA" id="ARBA00022692"/>
    </source>
</evidence>
<keyword evidence="6" id="KW-0472">Membrane</keyword>
<dbReference type="PANTHER" id="PTHR34184">
    <property type="entry name" value="UPF0718 PROTEIN YCGR"/>
    <property type="match status" value="1"/>
</dbReference>
<comment type="subcellular location">
    <subcellularLocation>
        <location evidence="1">Cell membrane</location>
        <topology evidence="1">Multi-pass membrane protein</topology>
    </subcellularLocation>
</comment>
<keyword evidence="4" id="KW-0812">Transmembrane</keyword>
<evidence type="ECO:0000256" key="3">
    <source>
        <dbReference type="ARBA" id="ARBA00022475"/>
    </source>
</evidence>
<sequence length="308" mass="33975">MSSFINSEIFNSWLSTFLSIIVESLPFILIGSIISAIIQLFLKEETIKKFLPKNKIISIILASLMGLFLPLCECAIVPIGRSLIKKGVSVGTATTFMLAVPIINPIVLLSTYYAFSNNLSIVFLRAFGGLFISILIGLILEILTKKTQVIKNDTDYLSSCDCGCENLYMKSNFFTNLKNLIDHTSKEFLDISRYFILGAFLAGIVSVAMGSLNIDFKNIMPSMGIIVMMLLTFFLSLCSEADAFVAKGFLSSFGNSGVIAFLILGPMLDLKNVILLLGAFKKKYVFSLMFLTCSILALFSYLVLFFGL</sequence>
<protein>
    <recommendedName>
        <fullName evidence="9">Permease</fullName>
    </recommendedName>
</protein>
<dbReference type="OrthoDB" id="9810876at2"/>
<evidence type="ECO:0000256" key="2">
    <source>
        <dbReference type="ARBA" id="ARBA00006386"/>
    </source>
</evidence>
<evidence type="ECO:0000256" key="6">
    <source>
        <dbReference type="ARBA" id="ARBA00023136"/>
    </source>
</evidence>
<dbReference type="InterPro" id="IPR052923">
    <property type="entry name" value="UPF0718"/>
</dbReference>
<keyword evidence="3" id="KW-1003">Cell membrane</keyword>
<evidence type="ECO:0000313" key="8">
    <source>
        <dbReference type="Proteomes" id="UP000198597"/>
    </source>
</evidence>
<organism evidence="7 8">
    <name type="scientific">Clostridium gasigenes</name>
    <dbReference type="NCBI Taxonomy" id="94869"/>
    <lineage>
        <taxon>Bacteria</taxon>
        <taxon>Bacillati</taxon>
        <taxon>Bacillota</taxon>
        <taxon>Clostridia</taxon>
        <taxon>Eubacteriales</taxon>
        <taxon>Clostridiaceae</taxon>
        <taxon>Clostridium</taxon>
    </lineage>
</organism>
<reference evidence="7 8" key="1">
    <citation type="submission" date="2016-10" db="EMBL/GenBank/DDBJ databases">
        <authorList>
            <person name="de Groot N.N."/>
        </authorList>
    </citation>
    <scope>NUCLEOTIDE SEQUENCE [LARGE SCALE GENOMIC DNA]</scope>
    <source>
        <strain evidence="7 8">DSM 12272</strain>
    </source>
</reference>
<dbReference type="Pfam" id="PF03773">
    <property type="entry name" value="ArsP_1"/>
    <property type="match status" value="1"/>
</dbReference>
<comment type="similarity">
    <text evidence="2">Belongs to the UPF0718 family.</text>
</comment>
<dbReference type="GeneID" id="65310228"/>
<keyword evidence="8" id="KW-1185">Reference proteome</keyword>
<dbReference type="EMBL" id="FNJM01000001">
    <property type="protein sequence ID" value="SDO68920.1"/>
    <property type="molecule type" value="Genomic_DNA"/>
</dbReference>
<evidence type="ECO:0000313" key="7">
    <source>
        <dbReference type="EMBL" id="SDO68920.1"/>
    </source>
</evidence>
<dbReference type="GO" id="GO:0005886">
    <property type="term" value="C:plasma membrane"/>
    <property type="evidence" value="ECO:0007669"/>
    <property type="project" value="UniProtKB-SubCell"/>
</dbReference>
<dbReference type="AlphaFoldDB" id="A0A1H0LM21"/>
<dbReference type="InterPro" id="IPR005524">
    <property type="entry name" value="DUF318"/>
</dbReference>
<dbReference type="PANTHER" id="PTHR34184:SF4">
    <property type="entry name" value="UPF0718 PROTEIN YCGR"/>
    <property type="match status" value="1"/>
</dbReference>
<evidence type="ECO:0000256" key="1">
    <source>
        <dbReference type="ARBA" id="ARBA00004651"/>
    </source>
</evidence>
<evidence type="ECO:0008006" key="9">
    <source>
        <dbReference type="Google" id="ProtNLM"/>
    </source>
</evidence>
<keyword evidence="5" id="KW-1133">Transmembrane helix</keyword>
<evidence type="ECO:0000256" key="5">
    <source>
        <dbReference type="ARBA" id="ARBA00022989"/>
    </source>
</evidence>
<dbReference type="RefSeq" id="WP_089964837.1">
    <property type="nucleotide sequence ID" value="NZ_CP071376.1"/>
</dbReference>
<name>A0A1H0LM21_9CLOT</name>
<accession>A0A1H0LM21</accession>
<gene>
    <name evidence="7" type="ORF">SAMN04488529_101126</name>
</gene>